<dbReference type="Proteomes" id="UP000293073">
    <property type="component" value="Plasmid megaplasmid"/>
</dbReference>
<dbReference type="PANTHER" id="PTHR30458">
    <property type="entry name" value="PHENYLACETIC ACID DEGRADATION PROTEIN PAA"/>
    <property type="match status" value="1"/>
</dbReference>
<dbReference type="RefSeq" id="WP_094519875.1">
    <property type="nucleotide sequence ID" value="NZ_CP034941.1"/>
</dbReference>
<evidence type="ECO:0000313" key="1">
    <source>
        <dbReference type="EMBL" id="QAY21521.1"/>
    </source>
</evidence>
<dbReference type="GO" id="GO:0010124">
    <property type="term" value="P:phenylacetate catabolic process"/>
    <property type="evidence" value="ECO:0007669"/>
    <property type="project" value="InterPro"/>
</dbReference>
<keyword evidence="1" id="KW-0614">Plasmid</keyword>
<dbReference type="InterPro" id="IPR007814">
    <property type="entry name" value="PaaA_PaaC"/>
</dbReference>
<dbReference type="PANTHER" id="PTHR30458:SF0">
    <property type="entry name" value="1,2-PHENYLACETYL-COA EPOXIDASE, SUBUNIT C"/>
    <property type="match status" value="1"/>
</dbReference>
<name>A0A256KRC2_HALEZ</name>
<evidence type="ECO:0000313" key="2">
    <source>
        <dbReference type="Proteomes" id="UP000293073"/>
    </source>
</evidence>
<reference evidence="2" key="1">
    <citation type="submission" date="2019-01" db="EMBL/GenBank/DDBJ databases">
        <title>Complete genome of Halorubrum ezzemoulense strain FB21.</title>
        <authorList>
            <person name="Feng Y."/>
            <person name="Louyakis A.S."/>
            <person name="Papke R.T."/>
            <person name="Gogarten J.P."/>
        </authorList>
    </citation>
    <scope>NUCLEOTIDE SEQUENCE [LARGE SCALE GENOMIC DNA]</scope>
    <source>
        <strain evidence="2">Fb21</strain>
        <plasmid evidence="2">megaPlasmid</plasmid>
    </source>
</reference>
<sequence length="278" mass="32286">MSATEPDLGSADDLTERERNAVEAQLFRLADDEYVQAERYTFWQVRAPTLESDLAFANNAQDELGHARLWYDAIQQFGYSEESLLWESEPSDFQHSTFVELPFEEGDWADAVLRAYLYDVAEDIRLSALENSSYKVIRERTSRIQGEEGYHVEHAESWLQRMAQDSDASRRVEKALDHLYPYALTLFEPVGDVEDNIVELGVRTMTLDEMREEWTDRITDFLTNLGFDVPTDEEPATPIGRDNNHTEYWDELYEEMVSSYRNLGRHEATKLMGPEDDE</sequence>
<dbReference type="GeneID" id="301361378"/>
<dbReference type="EMBL" id="CP034941">
    <property type="protein sequence ID" value="QAY21521.1"/>
    <property type="molecule type" value="Genomic_DNA"/>
</dbReference>
<geneLocation type="plasmid" evidence="2">
    <name>megaPlasmid</name>
</geneLocation>
<dbReference type="Gene3D" id="1.20.1260.10">
    <property type="match status" value="1"/>
</dbReference>
<dbReference type="SUPFAM" id="SSF47240">
    <property type="entry name" value="Ferritin-like"/>
    <property type="match status" value="1"/>
</dbReference>
<dbReference type="InterPro" id="IPR011882">
    <property type="entry name" value="PaaC"/>
</dbReference>
<accession>A0A256KRC2</accession>
<gene>
    <name evidence="1" type="primary">paaI</name>
    <name evidence="1" type="ORF">EO776_16150</name>
</gene>
<dbReference type="InterPro" id="IPR052703">
    <property type="entry name" value="Aromatic_CoA_ox/epox"/>
</dbReference>
<dbReference type="GO" id="GO:0005829">
    <property type="term" value="C:cytosol"/>
    <property type="evidence" value="ECO:0007669"/>
    <property type="project" value="TreeGrafter"/>
</dbReference>
<dbReference type="KEGG" id="hezz:EO776_16150"/>
<dbReference type="NCBIfam" id="TIGR02158">
    <property type="entry name" value="PA_CoA_Oxy3"/>
    <property type="match status" value="1"/>
</dbReference>
<proteinExistence type="predicted"/>
<dbReference type="InterPro" id="IPR012347">
    <property type="entry name" value="Ferritin-like"/>
</dbReference>
<organism evidence="1 2">
    <name type="scientific">Halorubrum ezzemoulense</name>
    <name type="common">Halorubrum chaoviator</name>
    <dbReference type="NCBI Taxonomy" id="337243"/>
    <lineage>
        <taxon>Archaea</taxon>
        <taxon>Methanobacteriati</taxon>
        <taxon>Methanobacteriota</taxon>
        <taxon>Stenosarchaea group</taxon>
        <taxon>Halobacteria</taxon>
        <taxon>Halobacteriales</taxon>
        <taxon>Haloferacaceae</taxon>
        <taxon>Halorubrum</taxon>
    </lineage>
</organism>
<dbReference type="AlphaFoldDB" id="A0A256KRC2"/>
<dbReference type="Pfam" id="PF05138">
    <property type="entry name" value="PaaA_PaaC"/>
    <property type="match status" value="1"/>
</dbReference>
<protein>
    <submittedName>
        <fullName evidence="1">Phenylacetate-CoA oxygenase subunit PaaI</fullName>
    </submittedName>
</protein>
<dbReference type="InterPro" id="IPR009078">
    <property type="entry name" value="Ferritin-like_SF"/>
</dbReference>